<sequence>MRLARTRFECKYLAIQHFYKEKHWSINWMCKELGVSHAAYYKWLNRNISNQEQENLKIAELIKEYDERFGHILGYRRMTLWINHFNNTSYSVKRVHRIMRVLKIRAVIRKKKNTYKYVTPETVAENKLNRKFNASRPNEKWATDVTEFKIPYSNNKLYLSAIMDLYDRTVVAYVVSRRNNNELVFKTFDKAVAANPDAKPVFHSDRGFQYTSKVFQAKLKTQSMEQSMSRVGHCIDNAPTEGFWGIIKSEMYYMYNIVDEASLRNAIDDYINFYMNERLQERFGGKTPAEVRKEALTSEIPQDYPIPENKRIQKYKAKWAA</sequence>
<accession>A0A0B2K2P0</accession>
<dbReference type="InterPro" id="IPR001584">
    <property type="entry name" value="Integrase_cat-core"/>
</dbReference>
<dbReference type="Pfam" id="PF13276">
    <property type="entry name" value="HTH_21"/>
    <property type="match status" value="1"/>
</dbReference>
<evidence type="ECO:0000313" key="4">
    <source>
        <dbReference type="Proteomes" id="UP000030993"/>
    </source>
</evidence>
<name>A0A0B2K2P0_9FIRM</name>
<dbReference type="Pfam" id="PF13333">
    <property type="entry name" value="rve_2"/>
    <property type="match status" value="1"/>
</dbReference>
<dbReference type="NCBIfam" id="NF033516">
    <property type="entry name" value="transpos_IS3"/>
    <property type="match status" value="1"/>
</dbReference>
<dbReference type="SUPFAM" id="SSF53098">
    <property type="entry name" value="Ribonuclease H-like"/>
    <property type="match status" value="1"/>
</dbReference>
<dbReference type="STRING" id="82374.NZ47_05070"/>
<evidence type="ECO:0000313" key="3">
    <source>
        <dbReference type="EMBL" id="KHM52402.1"/>
    </source>
</evidence>
<dbReference type="PANTHER" id="PTHR46889">
    <property type="entry name" value="TRANSPOSASE INSF FOR INSERTION SEQUENCE IS3B-RELATED"/>
    <property type="match status" value="1"/>
</dbReference>
<feature type="domain" description="Integrase catalytic" evidence="2">
    <location>
        <begin position="133"/>
        <end position="296"/>
    </location>
</feature>
<dbReference type="InterPro" id="IPR050900">
    <property type="entry name" value="Transposase_IS3/IS150/IS904"/>
</dbReference>
<dbReference type="InterPro" id="IPR025948">
    <property type="entry name" value="HTH-like_dom"/>
</dbReference>
<dbReference type="AlphaFoldDB" id="A0A0B2K2P0"/>
<evidence type="ECO:0000256" key="1">
    <source>
        <dbReference type="ARBA" id="ARBA00002286"/>
    </source>
</evidence>
<dbReference type="Proteomes" id="UP000030993">
    <property type="component" value="Unassembled WGS sequence"/>
</dbReference>
<dbReference type="Gene3D" id="3.30.420.10">
    <property type="entry name" value="Ribonuclease H-like superfamily/Ribonuclease H"/>
    <property type="match status" value="1"/>
</dbReference>
<dbReference type="GO" id="GO:0003676">
    <property type="term" value="F:nucleic acid binding"/>
    <property type="evidence" value="ECO:0007669"/>
    <property type="project" value="InterPro"/>
</dbReference>
<dbReference type="PANTHER" id="PTHR46889:SF4">
    <property type="entry name" value="TRANSPOSASE INSO FOR INSERTION SEQUENCE ELEMENT IS911B-RELATED"/>
    <property type="match status" value="1"/>
</dbReference>
<comment type="caution">
    <text evidence="3">The sequence shown here is derived from an EMBL/GenBank/DDBJ whole genome shotgun (WGS) entry which is preliminary data.</text>
</comment>
<protein>
    <submittedName>
        <fullName evidence="3">Integrase</fullName>
    </submittedName>
</protein>
<reference evidence="3 4" key="1">
    <citation type="journal article" date="2013" name="PLoS ONE">
        <title>Identification and characterization of three novel lipases belonging to families II and V from Anaerovibrio lipolyticus 5ST.</title>
        <authorList>
            <person name="Prive F."/>
            <person name="Kaderbhai N.N."/>
            <person name="Girdwood S."/>
            <person name="Worgan H.J."/>
            <person name="Pinloche E."/>
            <person name="Scollan N.D."/>
            <person name="Huws S.A."/>
            <person name="Newbold C.J."/>
        </authorList>
    </citation>
    <scope>NUCLEOTIDE SEQUENCE [LARGE SCALE GENOMIC DNA]</scope>
    <source>
        <strain evidence="3 4">5S</strain>
    </source>
</reference>
<proteinExistence type="predicted"/>
<dbReference type="EMBL" id="JSCE01000097">
    <property type="protein sequence ID" value="KHM52402.1"/>
    <property type="molecule type" value="Genomic_DNA"/>
</dbReference>
<dbReference type="InterPro" id="IPR036397">
    <property type="entry name" value="RNaseH_sf"/>
</dbReference>
<comment type="function">
    <text evidence="1">Involved in the transposition of the insertion sequence.</text>
</comment>
<dbReference type="InterPro" id="IPR048020">
    <property type="entry name" value="Transpos_IS3"/>
</dbReference>
<dbReference type="Pfam" id="PF00665">
    <property type="entry name" value="rve"/>
    <property type="match status" value="1"/>
</dbReference>
<evidence type="ECO:0000259" key="2">
    <source>
        <dbReference type="PROSITE" id="PS50994"/>
    </source>
</evidence>
<keyword evidence="4" id="KW-1185">Reference proteome</keyword>
<organism evidence="3 4">
    <name type="scientific">Anaerovibrio lipolyticus</name>
    <dbReference type="NCBI Taxonomy" id="82374"/>
    <lineage>
        <taxon>Bacteria</taxon>
        <taxon>Bacillati</taxon>
        <taxon>Bacillota</taxon>
        <taxon>Negativicutes</taxon>
        <taxon>Selenomonadales</taxon>
        <taxon>Selenomonadaceae</taxon>
        <taxon>Anaerovibrio</taxon>
    </lineage>
</organism>
<dbReference type="GO" id="GO:0015074">
    <property type="term" value="P:DNA integration"/>
    <property type="evidence" value="ECO:0007669"/>
    <property type="project" value="InterPro"/>
</dbReference>
<dbReference type="PROSITE" id="PS50994">
    <property type="entry name" value="INTEGRASE"/>
    <property type="match status" value="1"/>
</dbReference>
<dbReference type="InterPro" id="IPR012337">
    <property type="entry name" value="RNaseH-like_sf"/>
</dbReference>
<gene>
    <name evidence="3" type="ORF">NZ47_05070</name>
</gene>